<proteinExistence type="predicted"/>
<organism evidence="1">
    <name type="scientific">Lepeophtheirus salmonis</name>
    <name type="common">Salmon louse</name>
    <name type="synonym">Caligus salmonis</name>
    <dbReference type="NCBI Taxonomy" id="72036"/>
    <lineage>
        <taxon>Eukaryota</taxon>
        <taxon>Metazoa</taxon>
        <taxon>Ecdysozoa</taxon>
        <taxon>Arthropoda</taxon>
        <taxon>Crustacea</taxon>
        <taxon>Multicrustacea</taxon>
        <taxon>Hexanauplia</taxon>
        <taxon>Copepoda</taxon>
        <taxon>Siphonostomatoida</taxon>
        <taxon>Caligidae</taxon>
        <taxon>Lepeophtheirus</taxon>
    </lineage>
</organism>
<dbReference type="EMBL" id="HACA01014114">
    <property type="protein sequence ID" value="CDW31475.1"/>
    <property type="molecule type" value="Transcribed_RNA"/>
</dbReference>
<sequence length="64" mass="7470">MSVHIKEMNDQHRTNSCLGLFISFFSSPSSQLFEVDLMNGHESSVFLLYNILPICQVYYVDIYF</sequence>
<protein>
    <submittedName>
        <fullName evidence="1">Uncharacterized protein</fullName>
    </submittedName>
</protein>
<accession>A0A0K2U066</accession>
<evidence type="ECO:0000313" key="1">
    <source>
        <dbReference type="EMBL" id="CDW31475.1"/>
    </source>
</evidence>
<name>A0A0K2U066_LEPSM</name>
<reference evidence="1" key="1">
    <citation type="submission" date="2014-05" db="EMBL/GenBank/DDBJ databases">
        <authorList>
            <person name="Chronopoulou M."/>
        </authorList>
    </citation>
    <scope>NUCLEOTIDE SEQUENCE</scope>
    <source>
        <tissue evidence="1">Whole organism</tissue>
    </source>
</reference>
<dbReference type="AlphaFoldDB" id="A0A0K2U066"/>